<name>A0A9P1D3R2_9DINO</name>
<proteinExistence type="predicted"/>
<dbReference type="InterPro" id="IPR036691">
    <property type="entry name" value="Endo/exonu/phosph_ase_sf"/>
</dbReference>
<dbReference type="PROSITE" id="PS50802">
    <property type="entry name" value="OTU"/>
    <property type="match status" value="2"/>
</dbReference>
<feature type="compositionally biased region" description="Basic and acidic residues" evidence="1">
    <location>
        <begin position="622"/>
        <end position="638"/>
    </location>
</feature>
<feature type="non-terminal residue" evidence="4">
    <location>
        <position position="4336"/>
    </location>
</feature>
<feature type="region of interest" description="Disordered" evidence="1">
    <location>
        <begin position="123"/>
        <end position="149"/>
    </location>
</feature>
<dbReference type="SUPFAM" id="SSF54001">
    <property type="entry name" value="Cysteine proteinases"/>
    <property type="match status" value="2"/>
</dbReference>
<dbReference type="Pfam" id="PF00078">
    <property type="entry name" value="RVT_1"/>
    <property type="match status" value="2"/>
</dbReference>
<dbReference type="Gene3D" id="3.60.10.10">
    <property type="entry name" value="Endonuclease/exonuclease/phosphatase"/>
    <property type="match status" value="1"/>
</dbReference>
<feature type="domain" description="Reverse transcriptase" evidence="3">
    <location>
        <begin position="3872"/>
        <end position="4134"/>
    </location>
</feature>
<protein>
    <recommendedName>
        <fullName evidence="6">Endonuclease/exonuclease/phosphatase domain-containing protein</fullName>
    </recommendedName>
</protein>
<dbReference type="InterPro" id="IPR003323">
    <property type="entry name" value="OTU_dom"/>
</dbReference>
<dbReference type="CDD" id="cd22744">
    <property type="entry name" value="OTU"/>
    <property type="match status" value="2"/>
</dbReference>
<feature type="compositionally biased region" description="Acidic residues" evidence="1">
    <location>
        <begin position="3169"/>
        <end position="3179"/>
    </location>
</feature>
<feature type="compositionally biased region" description="Basic residues" evidence="1">
    <location>
        <begin position="126"/>
        <end position="139"/>
    </location>
</feature>
<feature type="compositionally biased region" description="Basic and acidic residues" evidence="1">
    <location>
        <begin position="3180"/>
        <end position="3196"/>
    </location>
</feature>
<dbReference type="Gene3D" id="3.90.70.80">
    <property type="match status" value="2"/>
</dbReference>
<feature type="region of interest" description="Disordered" evidence="1">
    <location>
        <begin position="1030"/>
        <end position="1058"/>
    </location>
</feature>
<reference evidence="5" key="2">
    <citation type="submission" date="2024-04" db="EMBL/GenBank/DDBJ databases">
        <authorList>
            <person name="Chen Y."/>
            <person name="Shah S."/>
            <person name="Dougan E. K."/>
            <person name="Thang M."/>
            <person name="Chan C."/>
        </authorList>
    </citation>
    <scope>NUCLEOTIDE SEQUENCE [LARGE SCALE GENOMIC DNA]</scope>
</reference>
<dbReference type="InterPro" id="IPR038765">
    <property type="entry name" value="Papain-like_cys_pep_sf"/>
</dbReference>
<accession>A0A9P1D3R2</accession>
<reference evidence="4" key="1">
    <citation type="submission" date="2022-10" db="EMBL/GenBank/DDBJ databases">
        <authorList>
            <person name="Chen Y."/>
            <person name="Dougan E. K."/>
            <person name="Chan C."/>
            <person name="Rhodes N."/>
            <person name="Thang M."/>
        </authorList>
    </citation>
    <scope>NUCLEOTIDE SEQUENCE</scope>
</reference>
<evidence type="ECO:0000313" key="4">
    <source>
        <dbReference type="EMBL" id="CAI4002720.1"/>
    </source>
</evidence>
<sequence>MKCRLSTRQKVLVRRGFKFRSKPKFPSPVSDKEMPEFSQSKSAWSKFSKAYVDLLCSGVLVGGTLNQYKKHPPRRKYAKRGEGNSNTLGEQTRDLIAVLKQCLNNEPSLEHLWSPLQATVAQTVPHRTKKSGPKKKKLKSVGSKPPADTCGTDERVLWWTDETGHKRAYTINQRGWWTWVPDVPTSASHHHPANRAAGHKGEPNQGRLGTWISGVRSTDWATQPVPKLISFPKIRDSLKLGQEIEGNVVEIWSPDVLDELNTLWSCFGKTEGLTAILFGEARAQNPEATSARLSVTRGSFGPKLEEGSLLRIGPGQGPWLPGSKKVDISTIPTVQRETLRVAAPSFFRVPFIGDRREDSPTLIVQALASLAEAPLHDFLGGRWNAQETKDGKQLVAFLRLKSSTVAKLKPLSGQSGLFFTHINPKDKTEFHPFWIQRNSQENDETYFRRVAALQKERAQPMIFRFGSGANLGFCKRPSDVSPEKVRMHVAQGVPRAWGIGDLESFLHSQAWSEISDLVRKRNSWTFRAKAPKDNATTASWHYDIGSSDSTDWTITIQVAVRAPQAPQKNVSLRGPRREVTLKEFWPAAKVSDPEELPLAKSPTDSQKPAGVSPAATEGVRSSARDRSQRSRSPKRSDEVAPTIPDTQEDESKEDENIEKNEESRPPKKQRLVEPSDPQEALSSFGWQQWDQHGNGDCFFRHASVFVNKANTQPAVQDSQHHAAWIRAQTCQHIKKHSRRYAELFAGKSAFDAWLNNAAKPTSWADGRTIQAASEKLGCPVVIWNKDGNTYTRYVIAPKFSRGFACGSTGCNPICLLLTSKHYTALVPPPTGSVPHSWLRETPDVVIDLSGGVGGVASGSSGLASVGPSPPSVRAGGSPSQRTSSSAGTPSVHSLASPAPSVVQGSAGRVGGLLGFCAASSSRSPSVHSLVRSAASVRPGVSGAVPCVALPPVTPVPARSSCPSVPTPSVRSVAPVRRLRSKTFCADASESRSCLSSGHRCVSAAGPVSGPVTPSVHSVVDPACRRPARASSLSSLSLGPPPESDSPHSSVDKGGGSRNCTRKIKCLSPEEIAAIPTVDLPADIKKWWTCDICGYQIFRHVEDKPEIHRTRRKHHLRKKHGISCNNVPEIVADPAPVGSAISPCEKFAQVLCEVLNSEKWPGLHQVNRPVKRKGARNLDWPCEACGKVCRQAQLGSQICKSSDGDKVPQESVRQKLLKKCQKKARQILQQKSQERTKQLKDIHLRQEQQRFVHAKQVTPAPLFQGLPVFPAGNRDGTVWWSCSFCDFKVIHGEQRHKASKRIYHLTSVHGIKSKDIPKLPKTGFRPTGVLATIDTVQKRWVRQLELFKKVRWAAAHDLSPEPTAVYQTRHSKNGKRYTSKKFTCLKCSCFTRSSEIPAAICSAAQKGRLPSLAKRKALWQKCREEAAKEITIDFCQKDNQSNKRKLGFDSGNSFPNKRMVPSFSKKADGSAATGRGLRAVRVGEAKHPGPSGDHGGKLRCVAWNINSFRNHFAAMCQEAEAVNANVIFLQETGTTRGQMVSAMHLARRHGWQLSGTPAGAVADGGRGGTAILVKEPLALADIHSTTETWGQLQVAEILGHKVPITAINGYRRPQQALDAPNEALMESFCRNQHKHWVFACDWNLDPASDPLASVMTSFCGQLGSSSGHKRSTHPTDSVWFSQSLSCEKQSPMDALSDHFGSFVELGQIPCLDPSPPAWIFKSVARFQDNCDLPSADDAAQAWNQVSTPSEVWEALVQQDINDAWSTWSSDAEAFLKRIGAVSHESSAAQRGSLPTLVSGPSRHGPGQSITERRLRRVIRRLDEAQRHVHNGTSVPTNLQRTCQRNCQRNCNQFGCGADAQAHRWGACLKELTEQLKLLLKQSNLHALQGWRQKVQTYEGACAWLRKQAPPSWALTNDVKNTSGRSQGAAFLFESWKNIFCGPEGYEPKAEPFVQAYAAWIPHNPELVTPELTAQGLKDTVRQMRRKAAGPDQWSAEALLLLPDMAWERLTEMLLQVEQVGKWPAPLVQWRLTFLPKVSADKTGVTHVAKVRPIAIGSLIYRAWSKHRFAQISPGLVGLLHQRQVGGLPGIGAEMMLAALQNQTDAATHPYGMSLDYKKAFDSVDYVICLRLFEALGIPGPILKALGAAWDQQTRWVTYGQCVHPQPIVHCPALLQGDPFAPLGMAVILAPVLCQLQALHPDIFTVTYIDDRTCLCPTVADLDVVNNVWSTMESFLRLRTNEEKSQIWARSPEALAKLDNTHYSSNASFTMQVLGATLGSAERALSDRERDTLQDVARRSRRIACLPVSARLKGRLAATVLGPKAVWGHVINGRCPTQKDNACFFRHFKAATSDNRFVKGRSSMDLKRAFFFGHTCDLAFYGALRTISSGFAWARHCASLGENCRWSPSTVVCLNSILQDLGWCAHSNAVGQSGVVPCIHFGAVKAEVDKCLHHIRDLLVQMGKIRAAEAARRLKHPLQHSCLVLVGLLRCLVQWVQSFKKCQSKQESMTDHRIQNAADFKQSKQYTKREVKRMKINGSQPRQLPCWLALLCLVCLPAQAASSSAESPVACTRLSPLEGSPGASFGGGLAAANMTLCNGLCGSCPAVKFAHCAPSNSTCAAPQCHCSELLAPSSEANIASWLAPTESDLWDPDSWDSPWWARMKCRLSTRQKVLVRRGFKFRSKPKFPSPVSDKEMPEFSQSKSAWSKFSKAYVDLLCSGVLVGGTLNQYKKHPPRRKYAKRGEGNSNTLGEQTRDLIAVLKQCLNNEPSLEHLWSALQATVAQTVPHRTKKSGPKKKKLKSVGSKPPADTCGTDERVLWWTDETGHKRAYTINQRGWWTWVPDVPTSASHHHPANRAAGHKGEPNQGRLGTWISGVRSTDWATQPVPKLISFPKIRDSLKLGQEIEGNVVEIWSPDVLDELNTLWSCFGKTEGLTAILFGEARAQNPEATSARLSVTRGSFGPKLEEGSLLRIGPGQGPWLPGSKKVDISTIPTVQRETLRVAAPSFFRVPFIGDRREDSPTLIVQALASLAEAWSEISDLVRKRNSWTFRAKAPKDNATTASWHYDIGSSDSTDWTITIQVAVRAPQAPQKNVSLRGPRREVTLKEFWPAAKVSDPEELPLAKSPTDSQKPAGVSPAATEGVRSSARDRSQRSRSPKRSDEVAPTIPDTQEDESKEDENIEKNEESRPPKKQRLVEPSDPQEALSSFGWQQWDQHGNGDCFFRHASVFVNKANTQPAVQDSQHHAAWIRAQTCQHIKKHSRRYAELFAGKSAFDAWLNNAAKPTSWADGRTIQAASEKLGCPVVIWNKDGNTYTRYVIAPKFSRGFACGSTGCNPICLLLTSKHYTALLPPPTGSVPHSWLRETPDVVIDLSGGVGGVASGSSGLASVGPSPPSVRAGGSPSQRTSSSAGTPSVHSLASPAPSVVQGSAGRVGGLLGFCAASSSRSPSVHSLVRSAASVRPGVSGAVPCVALPPVTPVPARSSCPSVPTPSVRSVAPVRRLRSKTFCADASESRSCLSSGHRCVSAAGPVSGPVTPSVHSVVDPACRRPARVLCEVLNSEKWPGLHQVNRPVKRKGARHACAFVSRTAGFSSGEQGRDCLVELHGWQLSGTPAGAVADGGRGGTAILVKEPLALADIHSTTETWGQLQVAETIVISPPLMRLLRHGTMSAHRLRRLRRVIRLDEAQRHVHNGTSVPTNLQRTCQRNCNQFGCGADAQAHRWGACLKELTEQLKLLLKQSNLHALQGWRQKVQTYEGACAWLRKQAPPSWALTNDVKNTSGRSQGAAFLFESWKNIFCGPEGYEPKAEPFVQAYAAWIPHNPELVTPELTAQGLKDTVRQMRRKAAGPDQWSAEALLLLPDMAWERLTEMLLQVEQVGKWPAPLVQWRLTFLPKVSADKTGVTHVAKVRPIAIGSLIYRAWSKHRFAQISPGLVGLLHQRQVGGLPGIGAEMMLAALQNQTDAATHPYGMSLDYKKAFDSVDYVICLRLFEALGIPGPILKALGAAWDQQTRWVTYGQCVHPQPIVHCPALLQGDPFAPLGMAVILAPVLRQLQALHPDIFTVTYIDDRTCLCPTVADLDVVNNVWSTMESFLRLRTNEEKSQIWARSPEALAKLDNTHYSSNASFTMQVLGATLGSAERALSDRERDTLQDVARRSRRIACLPVSARLKGRLAATVLGPKAVWGHVINGRCPTQKDNACFFRHFKAATSDNRFVKGRSSMDLKRAFFFGHTCDLAFYGALRTISSGFAWARHCASLGENCRWSPSTVVCLNSILQDLGWCAHSNAVGQSGVVPCIHFGAVKAEVDKCLHHIRDLLVQMGKIRAAEAARRLAPVGAG</sequence>
<dbReference type="InterPro" id="IPR005135">
    <property type="entry name" value="Endo/exonuclease/phosphatase"/>
</dbReference>
<dbReference type="PROSITE" id="PS50878">
    <property type="entry name" value="RT_POL"/>
    <property type="match status" value="1"/>
</dbReference>
<feature type="region of interest" description="Disordered" evidence="1">
    <location>
        <begin position="3382"/>
        <end position="3423"/>
    </location>
</feature>
<dbReference type="EMBL" id="CAMXCT010003146">
    <property type="protein sequence ID" value="CAI4002720.1"/>
    <property type="molecule type" value="Genomic_DNA"/>
</dbReference>
<feature type="compositionally biased region" description="Basic and acidic residues" evidence="1">
    <location>
        <begin position="3145"/>
        <end position="3161"/>
    </location>
</feature>
<dbReference type="PANTHER" id="PTHR12419">
    <property type="entry name" value="OTU DOMAIN CONTAINING PROTEIN"/>
    <property type="match status" value="1"/>
</dbReference>
<evidence type="ECO:0000259" key="2">
    <source>
        <dbReference type="PROSITE" id="PS50802"/>
    </source>
</evidence>
<dbReference type="Pfam" id="PF03372">
    <property type="entry name" value="Exo_endo_phos"/>
    <property type="match status" value="1"/>
</dbReference>
<feature type="region of interest" description="Disordered" evidence="1">
    <location>
        <begin position="1788"/>
        <end position="1807"/>
    </location>
</feature>
<feature type="region of interest" description="Disordered" evidence="1">
    <location>
        <begin position="592"/>
        <end position="681"/>
    </location>
</feature>
<organism evidence="4">
    <name type="scientific">Cladocopium goreaui</name>
    <dbReference type="NCBI Taxonomy" id="2562237"/>
    <lineage>
        <taxon>Eukaryota</taxon>
        <taxon>Sar</taxon>
        <taxon>Alveolata</taxon>
        <taxon>Dinophyceae</taxon>
        <taxon>Suessiales</taxon>
        <taxon>Symbiodiniaceae</taxon>
        <taxon>Cladocopium</taxon>
    </lineage>
</organism>
<evidence type="ECO:0000313" key="5">
    <source>
        <dbReference type="EMBL" id="CAL1156095.1"/>
    </source>
</evidence>
<feature type="compositionally biased region" description="Polar residues" evidence="1">
    <location>
        <begin position="877"/>
        <end position="893"/>
    </location>
</feature>
<feature type="region of interest" description="Disordered" evidence="1">
    <location>
        <begin position="859"/>
        <end position="900"/>
    </location>
</feature>
<dbReference type="EMBL" id="CAMXCT020003146">
    <property type="protein sequence ID" value="CAL1156095.1"/>
    <property type="molecule type" value="Genomic_DNA"/>
</dbReference>
<feature type="compositionally biased region" description="Acidic residues" evidence="1">
    <location>
        <begin position="646"/>
        <end position="656"/>
    </location>
</feature>
<dbReference type="Pfam" id="PF02338">
    <property type="entry name" value="OTU"/>
    <property type="match status" value="2"/>
</dbReference>
<feature type="region of interest" description="Disordered" evidence="1">
    <location>
        <begin position="3115"/>
        <end position="3204"/>
    </location>
</feature>
<feature type="domain" description="OTU" evidence="2">
    <location>
        <begin position="686"/>
        <end position="828"/>
    </location>
</feature>
<feature type="region of interest" description="Disordered" evidence="1">
    <location>
        <begin position="2784"/>
        <end position="2809"/>
    </location>
</feature>
<evidence type="ECO:0008006" key="6">
    <source>
        <dbReference type="Google" id="ProtNLM"/>
    </source>
</evidence>
<dbReference type="GO" id="GO:0004843">
    <property type="term" value="F:cysteine-type deubiquitinase activity"/>
    <property type="evidence" value="ECO:0007669"/>
    <property type="project" value="TreeGrafter"/>
</dbReference>
<feature type="compositionally biased region" description="Basic residues" evidence="1">
    <location>
        <begin position="2786"/>
        <end position="2799"/>
    </location>
</feature>
<gene>
    <name evidence="4" type="ORF">C1SCF055_LOCUS28656</name>
</gene>
<feature type="compositionally biased region" description="Basic and acidic residues" evidence="1">
    <location>
        <begin position="657"/>
        <end position="673"/>
    </location>
</feature>
<dbReference type="InterPro" id="IPR050704">
    <property type="entry name" value="Peptidase_C85-like"/>
</dbReference>
<dbReference type="InterPro" id="IPR000477">
    <property type="entry name" value="RT_dom"/>
</dbReference>
<dbReference type="SUPFAM" id="SSF56219">
    <property type="entry name" value="DNase I-like"/>
    <property type="match status" value="1"/>
</dbReference>
<comment type="caution">
    <text evidence="4">The sequence shown here is derived from an EMBL/GenBank/DDBJ whole genome shotgun (WGS) entry which is preliminary data.</text>
</comment>
<evidence type="ECO:0000256" key="1">
    <source>
        <dbReference type="SAM" id="MobiDB-lite"/>
    </source>
</evidence>
<feature type="compositionally biased region" description="Polar residues" evidence="1">
    <location>
        <begin position="3400"/>
        <end position="3416"/>
    </location>
</feature>
<dbReference type="GO" id="GO:0016579">
    <property type="term" value="P:protein deubiquitination"/>
    <property type="evidence" value="ECO:0007669"/>
    <property type="project" value="TreeGrafter"/>
</dbReference>
<dbReference type="OrthoDB" id="421040at2759"/>
<evidence type="ECO:0000259" key="3">
    <source>
        <dbReference type="PROSITE" id="PS50878"/>
    </source>
</evidence>
<feature type="domain" description="OTU" evidence="2">
    <location>
        <begin position="3209"/>
        <end position="3351"/>
    </location>
</feature>